<dbReference type="InterPro" id="IPR000863">
    <property type="entry name" value="Sulfotransferase_dom"/>
</dbReference>
<dbReference type="Gene3D" id="3.40.50.300">
    <property type="entry name" value="P-loop containing nucleotide triphosphate hydrolases"/>
    <property type="match status" value="1"/>
</dbReference>
<keyword evidence="3" id="KW-1185">Reference proteome</keyword>
<comment type="caution">
    <text evidence="2">The sequence shown here is derived from an EMBL/GenBank/DDBJ whole genome shotgun (WGS) entry which is preliminary data.</text>
</comment>
<evidence type="ECO:0000259" key="1">
    <source>
        <dbReference type="Pfam" id="PF00685"/>
    </source>
</evidence>
<dbReference type="EMBL" id="JAVDRP010000025">
    <property type="protein sequence ID" value="MDR6412844.1"/>
    <property type="molecule type" value="Genomic_DNA"/>
</dbReference>
<feature type="domain" description="Sulfotransferase" evidence="1">
    <location>
        <begin position="9"/>
        <end position="226"/>
    </location>
</feature>
<proteinExistence type="predicted"/>
<organism evidence="2 3">
    <name type="scientific">Paraburkholderia terricola</name>
    <dbReference type="NCBI Taxonomy" id="169427"/>
    <lineage>
        <taxon>Bacteria</taxon>
        <taxon>Pseudomonadati</taxon>
        <taxon>Pseudomonadota</taxon>
        <taxon>Betaproteobacteria</taxon>
        <taxon>Burkholderiales</taxon>
        <taxon>Burkholderiaceae</taxon>
        <taxon>Paraburkholderia</taxon>
    </lineage>
</organism>
<dbReference type="SUPFAM" id="SSF52540">
    <property type="entry name" value="P-loop containing nucleoside triphosphate hydrolases"/>
    <property type="match status" value="1"/>
</dbReference>
<evidence type="ECO:0000313" key="3">
    <source>
        <dbReference type="Proteomes" id="UP001264340"/>
    </source>
</evidence>
<accession>A0ABU1M1F7</accession>
<protein>
    <recommendedName>
        <fullName evidence="1">Sulfotransferase domain-containing protein</fullName>
    </recommendedName>
</protein>
<reference evidence="2 3" key="1">
    <citation type="submission" date="2023-07" db="EMBL/GenBank/DDBJ databases">
        <title>Sorghum-associated microbial communities from plants grown in Nebraska, USA.</title>
        <authorList>
            <person name="Schachtman D."/>
        </authorList>
    </citation>
    <scope>NUCLEOTIDE SEQUENCE [LARGE SCALE GENOMIC DNA]</scope>
    <source>
        <strain evidence="2 3">DS1316</strain>
    </source>
</reference>
<dbReference type="Proteomes" id="UP001264340">
    <property type="component" value="Unassembled WGS sequence"/>
</dbReference>
<dbReference type="Pfam" id="PF00685">
    <property type="entry name" value="Sulfotransfer_1"/>
    <property type="match status" value="1"/>
</dbReference>
<dbReference type="RefSeq" id="WP_310127164.1">
    <property type="nucleotide sequence ID" value="NZ_JAVDQV010000021.1"/>
</dbReference>
<gene>
    <name evidence="2" type="ORF">J2804_006280</name>
</gene>
<name>A0ABU1M1F7_9BURK</name>
<sequence length="266" mass="30173">MSNKNGIQLISVPKSGTMFFSRCVEKATGISPVYGLHPMTTGNVARDIGAVNQHIFRCLSKDSCSMEQLSRRYSLFRAKNRGSEVVGDAISFYSDHGLRSFAKFLVDPREDDVEDPEQLIATAQTRRHQLVYLRRDIKAVANSLVHFLVEGKSRLVRIGDMAQATHVVCEFYVPVLARLIRRWTPYLSHPSVLVLRFEELLDTPGPLVRNVCEHAGMPVIAPETVSEAEQQKSWTYRINQTARWTDTFSQAQQFELQRVEAALDVY</sequence>
<evidence type="ECO:0000313" key="2">
    <source>
        <dbReference type="EMBL" id="MDR6412844.1"/>
    </source>
</evidence>
<dbReference type="InterPro" id="IPR027417">
    <property type="entry name" value="P-loop_NTPase"/>
</dbReference>